<reference evidence="5 6" key="1">
    <citation type="submission" date="2014-05" db="EMBL/GenBank/DDBJ databases">
        <title>ATOL: Assembling a taxonomically balanced genome-scale reconstruction of the evolutionary history of the Enterobacteriaceae.</title>
        <authorList>
            <person name="Plunkett G.III."/>
            <person name="Neeno-Eckwall E.C."/>
            <person name="Glasner J.D."/>
            <person name="Perna N.T."/>
        </authorList>
    </citation>
    <scope>NUCLEOTIDE SEQUENCE [LARGE SCALE GENOMIC DNA]</scope>
    <source>
        <strain evidence="5 6">ATCC 33852</strain>
    </source>
</reference>
<dbReference type="Pfam" id="PF12833">
    <property type="entry name" value="HTH_18"/>
    <property type="match status" value="1"/>
</dbReference>
<evidence type="ECO:0000313" key="5">
    <source>
        <dbReference type="EMBL" id="KFC79628.1"/>
    </source>
</evidence>
<dbReference type="PANTHER" id="PTHR47894">
    <property type="entry name" value="HTH-TYPE TRANSCRIPTIONAL REGULATOR GADX"/>
    <property type="match status" value="1"/>
</dbReference>
<dbReference type="EMBL" id="JMPJ01000064">
    <property type="protein sequence ID" value="KFC79628.1"/>
    <property type="molecule type" value="Genomic_DNA"/>
</dbReference>
<proteinExistence type="predicted"/>
<dbReference type="GO" id="GO:0005829">
    <property type="term" value="C:cytosol"/>
    <property type="evidence" value="ECO:0007669"/>
    <property type="project" value="TreeGrafter"/>
</dbReference>
<dbReference type="OrthoDB" id="5740883at2"/>
<keyword evidence="6" id="KW-1185">Reference proteome</keyword>
<evidence type="ECO:0000256" key="3">
    <source>
        <dbReference type="ARBA" id="ARBA00023163"/>
    </source>
</evidence>
<dbReference type="InterPro" id="IPR020449">
    <property type="entry name" value="Tscrpt_reg_AraC-type_HTH"/>
</dbReference>
<dbReference type="GO" id="GO:0003700">
    <property type="term" value="F:DNA-binding transcription factor activity"/>
    <property type="evidence" value="ECO:0007669"/>
    <property type="project" value="InterPro"/>
</dbReference>
<evidence type="ECO:0000259" key="4">
    <source>
        <dbReference type="PROSITE" id="PS01124"/>
    </source>
</evidence>
<keyword evidence="3" id="KW-0804">Transcription</keyword>
<dbReference type="SUPFAM" id="SSF46689">
    <property type="entry name" value="Homeodomain-like"/>
    <property type="match status" value="1"/>
</dbReference>
<keyword evidence="1" id="KW-0805">Transcription regulation</keyword>
<dbReference type="PROSITE" id="PS01124">
    <property type="entry name" value="HTH_ARAC_FAMILY_2"/>
    <property type="match status" value="1"/>
</dbReference>
<dbReference type="Gene3D" id="1.10.10.60">
    <property type="entry name" value="Homeodomain-like"/>
    <property type="match status" value="1"/>
</dbReference>
<organism evidence="5 6">
    <name type="scientific">Ewingella americana (strain ATCC 33852 / DSM 4580 / CCUG 14506 / JCM 5911 / LMG 7869 / NCTC 12157 / CDC 1468-78)</name>
    <dbReference type="NCBI Taxonomy" id="910964"/>
    <lineage>
        <taxon>Bacteria</taxon>
        <taxon>Pseudomonadati</taxon>
        <taxon>Pseudomonadota</taxon>
        <taxon>Gammaproteobacteria</taxon>
        <taxon>Enterobacterales</taxon>
        <taxon>Yersiniaceae</taxon>
        <taxon>Ewingella</taxon>
    </lineage>
</organism>
<accession>A0A085G7D3</accession>
<dbReference type="Proteomes" id="UP000028640">
    <property type="component" value="Unassembled WGS sequence"/>
</dbReference>
<evidence type="ECO:0000256" key="2">
    <source>
        <dbReference type="ARBA" id="ARBA00023125"/>
    </source>
</evidence>
<sequence length="374" mass="41774">MHTEPLLQPLTGFTPGLNGALSALGQHEAGNRGVLAAAASGLSEFILSKGADVDRVLGLCRINPELLQQPTLSLGLPNYCQVLEEAAVQSGCDNFGLHYGKQFKPQSLGLIGYIGLCSSTVEAAIQNVVNAFPFHQHNTLTRLVDKGDHYRFDYQVRHGSILCKRQDAELTLGMILNLLRHGLGKSWAPREVHFEHPRPHQWHEHCKIFDAPVYFDQPYNSLLIAKRDLQRAMPERDQTLLLVMQDAIRRLNADAPSQQSIVDSARSRVRQALLRGEPVLDEVADKLGLSASSLQRRLREQNLSFTQLVDKVRCELATHYLQQQQLPISEMALLLGYSEVSAFSRAFRRWFGVSPRQWRQAGASEESATAPSRV</sequence>
<protein>
    <submittedName>
        <fullName evidence="5">AraC family transcriptional regulator</fullName>
    </submittedName>
</protein>
<dbReference type="GeneID" id="78382614"/>
<dbReference type="InterPro" id="IPR032687">
    <property type="entry name" value="AraC-type_N"/>
</dbReference>
<dbReference type="InterPro" id="IPR018060">
    <property type="entry name" value="HTH_AraC"/>
</dbReference>
<dbReference type="PRINTS" id="PR00032">
    <property type="entry name" value="HTHARAC"/>
</dbReference>
<evidence type="ECO:0000256" key="1">
    <source>
        <dbReference type="ARBA" id="ARBA00023015"/>
    </source>
</evidence>
<dbReference type="AlphaFoldDB" id="A0A085G7D3"/>
<dbReference type="PANTHER" id="PTHR47894:SF4">
    <property type="entry name" value="HTH-TYPE TRANSCRIPTIONAL REGULATOR GADX"/>
    <property type="match status" value="1"/>
</dbReference>
<dbReference type="RefSeq" id="WP_084674125.1">
    <property type="nucleotide sequence ID" value="NZ_JMPJ01000064.1"/>
</dbReference>
<dbReference type="InterPro" id="IPR009057">
    <property type="entry name" value="Homeodomain-like_sf"/>
</dbReference>
<comment type="caution">
    <text evidence="5">The sequence shown here is derived from an EMBL/GenBank/DDBJ whole genome shotgun (WGS) entry which is preliminary data.</text>
</comment>
<dbReference type="Pfam" id="PF12625">
    <property type="entry name" value="Arabinose_bd"/>
    <property type="match status" value="1"/>
</dbReference>
<feature type="domain" description="HTH araC/xylS-type" evidence="4">
    <location>
        <begin position="263"/>
        <end position="361"/>
    </location>
</feature>
<dbReference type="eggNOG" id="COG2207">
    <property type="taxonomic scope" value="Bacteria"/>
</dbReference>
<gene>
    <name evidence="5" type="ORF">GEAM_2780</name>
</gene>
<dbReference type="SMART" id="SM00342">
    <property type="entry name" value="HTH_ARAC"/>
    <property type="match status" value="1"/>
</dbReference>
<keyword evidence="2" id="KW-0238">DNA-binding</keyword>
<evidence type="ECO:0000313" key="6">
    <source>
        <dbReference type="Proteomes" id="UP000028640"/>
    </source>
</evidence>
<dbReference type="STRING" id="910964.GEAM_2780"/>
<dbReference type="GO" id="GO:0000976">
    <property type="term" value="F:transcription cis-regulatory region binding"/>
    <property type="evidence" value="ECO:0007669"/>
    <property type="project" value="TreeGrafter"/>
</dbReference>
<name>A0A085G7D3_EWIA3</name>